<dbReference type="SMART" id="SM00382">
    <property type="entry name" value="AAA"/>
    <property type="match status" value="1"/>
</dbReference>
<dbReference type="InterPro" id="IPR003593">
    <property type="entry name" value="AAA+_ATPase"/>
</dbReference>
<dbReference type="SUPFAM" id="SSF52540">
    <property type="entry name" value="P-loop containing nucleoside triphosphate hydrolases"/>
    <property type="match status" value="2"/>
</dbReference>
<dbReference type="PANTHER" id="PTHR43790">
    <property type="entry name" value="CARBOHYDRATE TRANSPORT ATP-BINDING PROTEIN MG119-RELATED"/>
    <property type="match status" value="1"/>
</dbReference>
<accession>A0ABY4C4W9</accession>
<feature type="domain" description="ABC transporter" evidence="3">
    <location>
        <begin position="6"/>
        <end position="241"/>
    </location>
</feature>
<dbReference type="InterPro" id="IPR050107">
    <property type="entry name" value="ABC_carbohydrate_import_ATPase"/>
</dbReference>
<organism evidence="4 5">
    <name type="scientific">Bdellovibrio reynosensis</name>
    <dbReference type="NCBI Taxonomy" id="2835041"/>
    <lineage>
        <taxon>Bacteria</taxon>
        <taxon>Pseudomonadati</taxon>
        <taxon>Bdellovibrionota</taxon>
        <taxon>Bdellovibrionia</taxon>
        <taxon>Bdellovibrionales</taxon>
        <taxon>Pseudobdellovibrionaceae</taxon>
        <taxon>Bdellovibrio</taxon>
    </lineage>
</organism>
<proteinExistence type="predicted"/>
<evidence type="ECO:0000313" key="5">
    <source>
        <dbReference type="Proteomes" id="UP000830116"/>
    </source>
</evidence>
<feature type="domain" description="ABC transporter" evidence="3">
    <location>
        <begin position="253"/>
        <end position="491"/>
    </location>
</feature>
<gene>
    <name evidence="4" type="ORF">MNR06_09895</name>
</gene>
<keyword evidence="5" id="KW-1185">Reference proteome</keyword>
<dbReference type="Pfam" id="PF00005">
    <property type="entry name" value="ABC_tran"/>
    <property type="match status" value="2"/>
</dbReference>
<dbReference type="EMBL" id="CP093442">
    <property type="protein sequence ID" value="UOF00012.1"/>
    <property type="molecule type" value="Genomic_DNA"/>
</dbReference>
<keyword evidence="1" id="KW-0547">Nucleotide-binding</keyword>
<keyword evidence="2 4" id="KW-0067">ATP-binding</keyword>
<evidence type="ECO:0000313" key="4">
    <source>
        <dbReference type="EMBL" id="UOF00012.1"/>
    </source>
</evidence>
<dbReference type="InterPro" id="IPR017871">
    <property type="entry name" value="ABC_transporter-like_CS"/>
</dbReference>
<evidence type="ECO:0000256" key="1">
    <source>
        <dbReference type="ARBA" id="ARBA00022741"/>
    </source>
</evidence>
<sequence>MTIPAVEFKGVSKYFGDCCANADISFSVAPGTIHAIVGENGAGKSTAMKMLFGLYRPSGGEILVHGKAIHFESPIDAMAAKIGMVHQHFMLAETLSALDNILLQQKGSPLSLLPRKEQKQKIDGIAARYGFHMNLNAKVEDLSVGEQQRLEILKILSQDSEILILDEPTAVLTPQEVLDLFKNLRLLRDQGKTILIITHKLKEVMNLTDFVTVFRAGRVIGNKKTSETTSEDLAEMMVGRRLQKPSERKSEIVHTVQLLKMQNVNANIAGQTLEDLNLSVCSKEIVGIAGVEGNGQDALIRALLDRHKLKKTAVQGEVALHGRLGSFPEDRLRFGVLPSRPVYENFILGQQRKPSFAQGLFLKGKQIIAKTQEAMNTYDIRPHNPLLPFEKLSGGNQQKLVVARALSQKPDFIIAAQPTRGVDIGAIEFIHNEIRKARDEGAGVLLISSELDELMTLSDRILVLYKGRLVAEFNRHEFDEIALGKAMGGLQ</sequence>
<evidence type="ECO:0000259" key="3">
    <source>
        <dbReference type="PROSITE" id="PS50893"/>
    </source>
</evidence>
<name>A0ABY4C4W9_9BACT</name>
<evidence type="ECO:0000256" key="2">
    <source>
        <dbReference type="ARBA" id="ARBA00022840"/>
    </source>
</evidence>
<dbReference type="InterPro" id="IPR003439">
    <property type="entry name" value="ABC_transporter-like_ATP-bd"/>
</dbReference>
<dbReference type="PROSITE" id="PS50893">
    <property type="entry name" value="ABC_TRANSPORTER_2"/>
    <property type="match status" value="2"/>
</dbReference>
<dbReference type="Gene3D" id="3.40.50.300">
    <property type="entry name" value="P-loop containing nucleotide triphosphate hydrolases"/>
    <property type="match status" value="2"/>
</dbReference>
<reference evidence="4" key="1">
    <citation type="submission" date="2022-03" db="EMBL/GenBank/DDBJ databases">
        <title>Genome Identification and Characterization of new species Bdellovibrio reynosense LBG001 sp. nov. from a Mexico soil sample.</title>
        <authorList>
            <person name="Camilli A."/>
            <person name="Ajao Y."/>
            <person name="Guo X."/>
        </authorList>
    </citation>
    <scope>NUCLEOTIDE SEQUENCE</scope>
    <source>
        <strain evidence="4">LBG001</strain>
    </source>
</reference>
<dbReference type="Proteomes" id="UP000830116">
    <property type="component" value="Chromosome"/>
</dbReference>
<protein>
    <submittedName>
        <fullName evidence="4">ABC transporter ATP-binding protein</fullName>
    </submittedName>
</protein>
<dbReference type="PANTHER" id="PTHR43790:SF4">
    <property type="entry name" value="GUANOSINE IMPORT ATP-BINDING PROTEIN NUPO"/>
    <property type="match status" value="1"/>
</dbReference>
<dbReference type="RefSeq" id="WP_243535565.1">
    <property type="nucleotide sequence ID" value="NZ_CP093442.1"/>
</dbReference>
<dbReference type="CDD" id="cd03216">
    <property type="entry name" value="ABC_Carb_Monos_I"/>
    <property type="match status" value="1"/>
</dbReference>
<dbReference type="GO" id="GO:0005524">
    <property type="term" value="F:ATP binding"/>
    <property type="evidence" value="ECO:0007669"/>
    <property type="project" value="UniProtKB-KW"/>
</dbReference>
<dbReference type="PROSITE" id="PS00211">
    <property type="entry name" value="ABC_TRANSPORTER_1"/>
    <property type="match status" value="2"/>
</dbReference>
<dbReference type="InterPro" id="IPR027417">
    <property type="entry name" value="P-loop_NTPase"/>
</dbReference>
<dbReference type="CDD" id="cd03215">
    <property type="entry name" value="ABC_Carb_Monos_II"/>
    <property type="match status" value="1"/>
</dbReference>